<sequence length="116" mass="13129">MGLPGLRVRVRVILRTETRLGQSHIRGWPGTGVEINLETVMVTGSAQFDGRGRLRNFYEDGMVSGSRYDDKVPGRVWARPRPWFGVGSNRGQNQLRIWIGFRATPAPCRSQSTFRL</sequence>
<accession>A0AA87ZCZ3</accession>
<dbReference type="Proteomes" id="UP001187192">
    <property type="component" value="Unassembled WGS sequence"/>
</dbReference>
<gene>
    <name evidence="1" type="ORF">TIFTF001_002886</name>
</gene>
<proteinExistence type="predicted"/>
<evidence type="ECO:0000313" key="2">
    <source>
        <dbReference type="Proteomes" id="UP001187192"/>
    </source>
</evidence>
<name>A0AA87ZCZ3_FICCA</name>
<organism evidence="1 2">
    <name type="scientific">Ficus carica</name>
    <name type="common">Common fig</name>
    <dbReference type="NCBI Taxonomy" id="3494"/>
    <lineage>
        <taxon>Eukaryota</taxon>
        <taxon>Viridiplantae</taxon>
        <taxon>Streptophyta</taxon>
        <taxon>Embryophyta</taxon>
        <taxon>Tracheophyta</taxon>
        <taxon>Spermatophyta</taxon>
        <taxon>Magnoliopsida</taxon>
        <taxon>eudicotyledons</taxon>
        <taxon>Gunneridae</taxon>
        <taxon>Pentapetalae</taxon>
        <taxon>rosids</taxon>
        <taxon>fabids</taxon>
        <taxon>Rosales</taxon>
        <taxon>Moraceae</taxon>
        <taxon>Ficeae</taxon>
        <taxon>Ficus</taxon>
    </lineage>
</organism>
<keyword evidence="2" id="KW-1185">Reference proteome</keyword>
<protein>
    <submittedName>
        <fullName evidence="1">Uncharacterized protein</fullName>
    </submittedName>
</protein>
<reference evidence="1" key="1">
    <citation type="submission" date="2023-07" db="EMBL/GenBank/DDBJ databases">
        <title>draft genome sequence of fig (Ficus carica).</title>
        <authorList>
            <person name="Takahashi T."/>
            <person name="Nishimura K."/>
        </authorList>
    </citation>
    <scope>NUCLEOTIDE SEQUENCE</scope>
</reference>
<comment type="caution">
    <text evidence="1">The sequence shown here is derived from an EMBL/GenBank/DDBJ whole genome shotgun (WGS) entry which is preliminary data.</text>
</comment>
<evidence type="ECO:0000313" key="1">
    <source>
        <dbReference type="EMBL" id="GMN30634.1"/>
    </source>
</evidence>
<dbReference type="AlphaFoldDB" id="A0AA87ZCZ3"/>
<dbReference type="EMBL" id="BTGU01000003">
    <property type="protein sequence ID" value="GMN30634.1"/>
    <property type="molecule type" value="Genomic_DNA"/>
</dbReference>